<keyword evidence="1" id="KW-1133">Transmembrane helix</keyword>
<organism evidence="2 3">
    <name type="scientific">Pelagibaculum spongiae</name>
    <dbReference type="NCBI Taxonomy" id="2080658"/>
    <lineage>
        <taxon>Bacteria</taxon>
        <taxon>Pseudomonadati</taxon>
        <taxon>Pseudomonadota</taxon>
        <taxon>Gammaproteobacteria</taxon>
        <taxon>Oceanospirillales</taxon>
        <taxon>Pelagibaculum</taxon>
    </lineage>
</organism>
<proteinExistence type="predicted"/>
<dbReference type="RefSeq" id="WP_116685485.1">
    <property type="nucleotide sequence ID" value="NZ_CAWNYD010000001.1"/>
</dbReference>
<dbReference type="EMBL" id="QDDL01000001">
    <property type="protein sequence ID" value="PVZ71896.1"/>
    <property type="molecule type" value="Genomic_DNA"/>
</dbReference>
<sequence>MDVLKYAGMFEIVFCCYGVISSRIFFKGGWQYRSEPGDSYWSGVFIHGFAGVMLVIVTGMAPDAAF</sequence>
<accession>A0A2V1GYQ0</accession>
<keyword evidence="1" id="KW-0812">Transmembrane</keyword>
<protein>
    <submittedName>
        <fullName evidence="2">Uncharacterized protein</fullName>
    </submittedName>
</protein>
<feature type="transmembrane region" description="Helical" evidence="1">
    <location>
        <begin position="38"/>
        <end position="61"/>
    </location>
</feature>
<name>A0A2V1GYQ0_9GAMM</name>
<comment type="caution">
    <text evidence="2">The sequence shown here is derived from an EMBL/GenBank/DDBJ whole genome shotgun (WGS) entry which is preliminary data.</text>
</comment>
<evidence type="ECO:0000313" key="3">
    <source>
        <dbReference type="Proteomes" id="UP000244906"/>
    </source>
</evidence>
<gene>
    <name evidence="2" type="ORF">DC094_02420</name>
</gene>
<feature type="transmembrane region" description="Helical" evidence="1">
    <location>
        <begin position="6"/>
        <end position="26"/>
    </location>
</feature>
<evidence type="ECO:0000256" key="1">
    <source>
        <dbReference type="SAM" id="Phobius"/>
    </source>
</evidence>
<dbReference type="AlphaFoldDB" id="A0A2V1GYQ0"/>
<reference evidence="2 3" key="1">
    <citation type="submission" date="2018-04" db="EMBL/GenBank/DDBJ databases">
        <title>Thalassorhabdus spongiae gen. nov., sp. nov., isolated from a marine sponge in South-West Iceland.</title>
        <authorList>
            <person name="Knobloch S."/>
            <person name="Daussin A."/>
            <person name="Johannsson R."/>
            <person name="Marteinsson V.T."/>
        </authorList>
    </citation>
    <scope>NUCLEOTIDE SEQUENCE [LARGE SCALE GENOMIC DNA]</scope>
    <source>
        <strain evidence="2 3">Hp12</strain>
    </source>
</reference>
<keyword evidence="1" id="KW-0472">Membrane</keyword>
<dbReference type="Proteomes" id="UP000244906">
    <property type="component" value="Unassembled WGS sequence"/>
</dbReference>
<evidence type="ECO:0000313" key="2">
    <source>
        <dbReference type="EMBL" id="PVZ71896.1"/>
    </source>
</evidence>
<keyword evidence="3" id="KW-1185">Reference proteome</keyword>